<dbReference type="InterPro" id="IPR050283">
    <property type="entry name" value="E-box_TF_Regulators"/>
</dbReference>
<dbReference type="InterPro" id="IPR036638">
    <property type="entry name" value="HLH_DNA-bd_sf"/>
</dbReference>
<dbReference type="InterPro" id="IPR011598">
    <property type="entry name" value="bHLH_dom"/>
</dbReference>
<evidence type="ECO:0000313" key="4">
    <source>
        <dbReference type="Proteomes" id="UP001626550"/>
    </source>
</evidence>
<accession>A0ABD2QE25</accession>
<organism evidence="3 4">
    <name type="scientific">Cichlidogyrus casuarinus</name>
    <dbReference type="NCBI Taxonomy" id="1844966"/>
    <lineage>
        <taxon>Eukaryota</taxon>
        <taxon>Metazoa</taxon>
        <taxon>Spiralia</taxon>
        <taxon>Lophotrochozoa</taxon>
        <taxon>Platyhelminthes</taxon>
        <taxon>Monogenea</taxon>
        <taxon>Monopisthocotylea</taxon>
        <taxon>Dactylogyridea</taxon>
        <taxon>Ancyrocephalidae</taxon>
        <taxon>Cichlidogyrus</taxon>
    </lineage>
</organism>
<sequence>MNSTTQTHTRIIRMNARRSSSQGQEPDKRGPLKTFVFHNGRFAPQKPQTESVKRRNARERYRVRGINSCFEQLRACLPLSAVEWIDEQRKEDGSSLESRRNRSRLNKSRLLRYATAYIAYLSQLLKEPARQSSNDSKITNPPNAWNVQPSQISSTYHYAPQDFNNYHYPHYNCSSDFAPIFDKHHP</sequence>
<dbReference type="Proteomes" id="UP001626550">
    <property type="component" value="Unassembled WGS sequence"/>
</dbReference>
<evidence type="ECO:0000313" key="3">
    <source>
        <dbReference type="EMBL" id="KAL3317735.1"/>
    </source>
</evidence>
<dbReference type="EMBL" id="JBJKFK010000338">
    <property type="protein sequence ID" value="KAL3317735.1"/>
    <property type="molecule type" value="Genomic_DNA"/>
</dbReference>
<dbReference type="AlphaFoldDB" id="A0ABD2QE25"/>
<dbReference type="SMART" id="SM00353">
    <property type="entry name" value="HLH"/>
    <property type="match status" value="1"/>
</dbReference>
<feature type="domain" description="BHLH" evidence="2">
    <location>
        <begin position="50"/>
        <end position="121"/>
    </location>
</feature>
<dbReference type="PROSITE" id="PS50888">
    <property type="entry name" value="BHLH"/>
    <property type="match status" value="1"/>
</dbReference>
<dbReference type="PANTHER" id="PTHR23349:SF68">
    <property type="entry name" value="FI14601P"/>
    <property type="match status" value="1"/>
</dbReference>
<proteinExistence type="predicted"/>
<comment type="caution">
    <text evidence="3">The sequence shown here is derived from an EMBL/GenBank/DDBJ whole genome shotgun (WGS) entry which is preliminary data.</text>
</comment>
<keyword evidence="4" id="KW-1185">Reference proteome</keyword>
<protein>
    <recommendedName>
        <fullName evidence="2">BHLH domain-containing protein</fullName>
    </recommendedName>
</protein>
<gene>
    <name evidence="3" type="ORF">Ciccas_003612</name>
</gene>
<dbReference type="SUPFAM" id="SSF47459">
    <property type="entry name" value="HLH, helix-loop-helix DNA-binding domain"/>
    <property type="match status" value="1"/>
</dbReference>
<dbReference type="Pfam" id="PF00010">
    <property type="entry name" value="HLH"/>
    <property type="match status" value="1"/>
</dbReference>
<name>A0ABD2QE25_9PLAT</name>
<evidence type="ECO:0000256" key="1">
    <source>
        <dbReference type="SAM" id="MobiDB-lite"/>
    </source>
</evidence>
<feature type="region of interest" description="Disordered" evidence="1">
    <location>
        <begin position="1"/>
        <end position="32"/>
    </location>
</feature>
<reference evidence="3 4" key="1">
    <citation type="submission" date="2024-11" db="EMBL/GenBank/DDBJ databases">
        <title>Adaptive evolution of stress response genes in parasites aligns with host niche diversity.</title>
        <authorList>
            <person name="Hahn C."/>
            <person name="Resl P."/>
        </authorList>
    </citation>
    <scope>NUCLEOTIDE SEQUENCE [LARGE SCALE GENOMIC DNA]</scope>
    <source>
        <strain evidence="3">EGGRZ-B1_66</strain>
        <tissue evidence="3">Body</tissue>
    </source>
</reference>
<dbReference type="PANTHER" id="PTHR23349">
    <property type="entry name" value="BASIC HELIX-LOOP-HELIX TRANSCRIPTION FACTOR, TWIST"/>
    <property type="match status" value="1"/>
</dbReference>
<evidence type="ECO:0000259" key="2">
    <source>
        <dbReference type="PROSITE" id="PS50888"/>
    </source>
</evidence>
<dbReference type="Gene3D" id="4.10.280.10">
    <property type="entry name" value="Helix-loop-helix DNA-binding domain"/>
    <property type="match status" value="1"/>
</dbReference>